<evidence type="ECO:0000313" key="2">
    <source>
        <dbReference type="Proteomes" id="UP001443914"/>
    </source>
</evidence>
<keyword evidence="2" id="KW-1185">Reference proteome</keyword>
<name>A0AAW1MVB2_SAPOF</name>
<dbReference type="EMBL" id="JBDFQZ010000002">
    <property type="protein sequence ID" value="KAK9750071.1"/>
    <property type="molecule type" value="Genomic_DNA"/>
</dbReference>
<accession>A0AAW1MVB2</accession>
<protein>
    <submittedName>
        <fullName evidence="1">Uncharacterized protein</fullName>
    </submittedName>
</protein>
<proteinExistence type="predicted"/>
<dbReference type="Proteomes" id="UP001443914">
    <property type="component" value="Unassembled WGS sequence"/>
</dbReference>
<comment type="caution">
    <text evidence="1">The sequence shown here is derived from an EMBL/GenBank/DDBJ whole genome shotgun (WGS) entry which is preliminary data.</text>
</comment>
<gene>
    <name evidence="1" type="ORF">RND81_02G171200</name>
</gene>
<organism evidence="1 2">
    <name type="scientific">Saponaria officinalis</name>
    <name type="common">Common soapwort</name>
    <name type="synonym">Lychnis saponaria</name>
    <dbReference type="NCBI Taxonomy" id="3572"/>
    <lineage>
        <taxon>Eukaryota</taxon>
        <taxon>Viridiplantae</taxon>
        <taxon>Streptophyta</taxon>
        <taxon>Embryophyta</taxon>
        <taxon>Tracheophyta</taxon>
        <taxon>Spermatophyta</taxon>
        <taxon>Magnoliopsida</taxon>
        <taxon>eudicotyledons</taxon>
        <taxon>Gunneridae</taxon>
        <taxon>Pentapetalae</taxon>
        <taxon>Caryophyllales</taxon>
        <taxon>Caryophyllaceae</taxon>
        <taxon>Caryophylleae</taxon>
        <taxon>Saponaria</taxon>
    </lineage>
</organism>
<dbReference type="AlphaFoldDB" id="A0AAW1MVB2"/>
<evidence type="ECO:0000313" key="1">
    <source>
        <dbReference type="EMBL" id="KAK9750071.1"/>
    </source>
</evidence>
<reference evidence="1" key="1">
    <citation type="submission" date="2024-03" db="EMBL/GenBank/DDBJ databases">
        <title>WGS assembly of Saponaria officinalis var. Norfolk2.</title>
        <authorList>
            <person name="Jenkins J."/>
            <person name="Shu S."/>
            <person name="Grimwood J."/>
            <person name="Barry K."/>
            <person name="Goodstein D."/>
            <person name="Schmutz J."/>
            <person name="Leebens-Mack J."/>
            <person name="Osbourn A."/>
        </authorList>
    </citation>
    <scope>NUCLEOTIDE SEQUENCE [LARGE SCALE GENOMIC DNA]</scope>
    <source>
        <strain evidence="1">JIC</strain>
    </source>
</reference>
<sequence>MKASINNGKSSSNELAEQNGNSEFDQKLVAPVSHLRLPLVWIDLEMTDHGLEKCVKISFQSSKCEKPSERCRMANAFKKRQENSYGDILEVVQFYDRIYAR</sequence>